<sequence>MNTELIDQYLEAVCPKCQSVIKKKIYAVIGCQTCGHTEKVAPATLANKANSYRYANSAPCTSKLPVYEQSMA</sequence>
<organism evidence="1 2">
    <name type="scientific">Spartinivicinus poritis</name>
    <dbReference type="NCBI Taxonomy" id="2994640"/>
    <lineage>
        <taxon>Bacteria</taxon>
        <taxon>Pseudomonadati</taxon>
        <taxon>Pseudomonadota</taxon>
        <taxon>Gammaproteobacteria</taxon>
        <taxon>Oceanospirillales</taxon>
        <taxon>Zooshikellaceae</taxon>
        <taxon>Spartinivicinus</taxon>
    </lineage>
</organism>
<keyword evidence="2" id="KW-1185">Reference proteome</keyword>
<name>A0ABT5U6M6_9GAMM</name>
<reference evidence="1 2" key="1">
    <citation type="submission" date="2022-11" db="EMBL/GenBank/DDBJ databases">
        <title>Spartinivicinus poritis sp. nov., isolated from scleractinian coral Porites lutea.</title>
        <authorList>
            <person name="Zhang G."/>
            <person name="Cai L."/>
            <person name="Wei Q."/>
        </authorList>
    </citation>
    <scope>NUCLEOTIDE SEQUENCE [LARGE SCALE GENOMIC DNA]</scope>
    <source>
        <strain evidence="1 2">A2-2</strain>
    </source>
</reference>
<dbReference type="Proteomes" id="UP001528823">
    <property type="component" value="Unassembled WGS sequence"/>
</dbReference>
<protein>
    <submittedName>
        <fullName evidence="1">Uncharacterized protein</fullName>
    </submittedName>
</protein>
<comment type="caution">
    <text evidence="1">The sequence shown here is derived from an EMBL/GenBank/DDBJ whole genome shotgun (WGS) entry which is preliminary data.</text>
</comment>
<dbReference type="RefSeq" id="WP_274687199.1">
    <property type="nucleotide sequence ID" value="NZ_JAPMOU010000002.1"/>
</dbReference>
<dbReference type="EMBL" id="JAPMOU010000002">
    <property type="protein sequence ID" value="MDE1460829.1"/>
    <property type="molecule type" value="Genomic_DNA"/>
</dbReference>
<evidence type="ECO:0000313" key="1">
    <source>
        <dbReference type="EMBL" id="MDE1460829.1"/>
    </source>
</evidence>
<accession>A0ABT5U6M6</accession>
<gene>
    <name evidence="1" type="ORF">ORQ98_02490</name>
</gene>
<proteinExistence type="predicted"/>
<evidence type="ECO:0000313" key="2">
    <source>
        <dbReference type="Proteomes" id="UP001528823"/>
    </source>
</evidence>